<feature type="transmembrane region" description="Helical" evidence="1">
    <location>
        <begin position="113"/>
        <end position="131"/>
    </location>
</feature>
<accession>A0ABY2AU76</accession>
<gene>
    <name evidence="2" type="ORF">EV142_10970</name>
</gene>
<protein>
    <submittedName>
        <fullName evidence="2">Uncharacterized protein</fullName>
    </submittedName>
</protein>
<dbReference type="RefSeq" id="WP_132037496.1">
    <property type="nucleotide sequence ID" value="NZ_QWDN01000009.1"/>
</dbReference>
<reference evidence="2 3" key="1">
    <citation type="journal article" date="2015" name="Stand. Genomic Sci.">
        <title>Genomic Encyclopedia of Bacterial and Archaeal Type Strains, Phase III: the genomes of soil and plant-associated and newly described type strains.</title>
        <authorList>
            <person name="Whitman W.B."/>
            <person name="Woyke T."/>
            <person name="Klenk H.P."/>
            <person name="Zhou Y."/>
            <person name="Lilburn T.G."/>
            <person name="Beck B.J."/>
            <person name="De Vos P."/>
            <person name="Vandamme P."/>
            <person name="Eisen J.A."/>
            <person name="Garrity G."/>
            <person name="Hugenholtz P."/>
            <person name="Kyrpides N.C."/>
        </authorList>
    </citation>
    <scope>NUCLEOTIDE SEQUENCE [LARGE SCALE GENOMIC DNA]</scope>
    <source>
        <strain evidence="2 3">P5626</strain>
    </source>
</reference>
<keyword evidence="1" id="KW-0472">Membrane</keyword>
<keyword evidence="1" id="KW-0812">Transmembrane</keyword>
<evidence type="ECO:0000256" key="1">
    <source>
        <dbReference type="SAM" id="Phobius"/>
    </source>
</evidence>
<keyword evidence="1" id="KW-1133">Transmembrane helix</keyword>
<dbReference type="EMBL" id="SLWA01000009">
    <property type="protein sequence ID" value="TCN53087.1"/>
    <property type="molecule type" value="Genomic_DNA"/>
</dbReference>
<name>A0ABY2AU76_9FLAO</name>
<evidence type="ECO:0000313" key="3">
    <source>
        <dbReference type="Proteomes" id="UP000295270"/>
    </source>
</evidence>
<keyword evidence="3" id="KW-1185">Reference proteome</keyword>
<sequence>MISLWITRIVKFSRRHSKPFLKECEKYDRLSKFVTIRFVEERGLSWWDNPFFVVYFYRLCCHYSAIKFMHPLGTDTLALSMGVKVKVCTIIIRKKTSKSSDVGGLGTALSDDVFFAAFIYNCFFSFSAVFFST</sequence>
<dbReference type="Proteomes" id="UP000295270">
    <property type="component" value="Unassembled WGS sequence"/>
</dbReference>
<organism evidence="2 3">
    <name type="scientific">Flavobacterium circumlabens</name>
    <dbReference type="NCBI Taxonomy" id="2133765"/>
    <lineage>
        <taxon>Bacteria</taxon>
        <taxon>Pseudomonadati</taxon>
        <taxon>Bacteroidota</taxon>
        <taxon>Flavobacteriia</taxon>
        <taxon>Flavobacteriales</taxon>
        <taxon>Flavobacteriaceae</taxon>
        <taxon>Flavobacterium</taxon>
    </lineage>
</organism>
<proteinExistence type="predicted"/>
<comment type="caution">
    <text evidence="2">The sequence shown here is derived from an EMBL/GenBank/DDBJ whole genome shotgun (WGS) entry which is preliminary data.</text>
</comment>
<evidence type="ECO:0000313" key="2">
    <source>
        <dbReference type="EMBL" id="TCN53087.1"/>
    </source>
</evidence>